<keyword evidence="1" id="KW-0472">Membrane</keyword>
<accession>A0ABW0E4X5</accession>
<evidence type="ECO:0000313" key="3">
    <source>
        <dbReference type="Proteomes" id="UP001596035"/>
    </source>
</evidence>
<gene>
    <name evidence="2" type="ORF">ACFPWV_32795</name>
</gene>
<protein>
    <recommendedName>
        <fullName evidence="4">Holin</fullName>
    </recommendedName>
</protein>
<proteinExistence type="predicted"/>
<comment type="caution">
    <text evidence="2">The sequence shown here is derived from an EMBL/GenBank/DDBJ whole genome shotgun (WGS) entry which is preliminary data.</text>
</comment>
<sequence>MDATPSPADTLSEIERVQQRAYAAQRLPLWYLPGTVALVTVAAIAAELDGTAQIALTVADVAGLALLTGALAARMRVRWRPRTWTVNAGVRTALWFVSIFAVWGLVPVVAGSFTDSAVWQKAVAGAVAALYAAATTRWAENQVLAHSAGRVVR</sequence>
<keyword evidence="1" id="KW-1133">Transmembrane helix</keyword>
<feature type="transmembrane region" description="Helical" evidence="1">
    <location>
        <begin position="29"/>
        <end position="46"/>
    </location>
</feature>
<evidence type="ECO:0000313" key="2">
    <source>
        <dbReference type="EMBL" id="MFC5244639.1"/>
    </source>
</evidence>
<dbReference type="Proteomes" id="UP001596035">
    <property type="component" value="Unassembled WGS sequence"/>
</dbReference>
<keyword evidence="3" id="KW-1185">Reference proteome</keyword>
<evidence type="ECO:0008006" key="4">
    <source>
        <dbReference type="Google" id="ProtNLM"/>
    </source>
</evidence>
<name>A0ABW0E4X5_9ACTN</name>
<keyword evidence="1" id="KW-0812">Transmembrane</keyword>
<reference evidence="3" key="1">
    <citation type="journal article" date="2019" name="Int. J. Syst. Evol. Microbiol.">
        <title>The Global Catalogue of Microorganisms (GCM) 10K type strain sequencing project: providing services to taxonomists for standard genome sequencing and annotation.</title>
        <authorList>
            <consortium name="The Broad Institute Genomics Platform"/>
            <consortium name="The Broad Institute Genome Sequencing Center for Infectious Disease"/>
            <person name="Wu L."/>
            <person name="Ma J."/>
        </authorList>
    </citation>
    <scope>NUCLEOTIDE SEQUENCE [LARGE SCALE GENOMIC DNA]</scope>
    <source>
        <strain evidence="3">CGMCC 4.7131</strain>
    </source>
</reference>
<dbReference type="EMBL" id="JBHSKN010000031">
    <property type="protein sequence ID" value="MFC5244639.1"/>
    <property type="molecule type" value="Genomic_DNA"/>
</dbReference>
<dbReference type="RefSeq" id="WP_344563283.1">
    <property type="nucleotide sequence ID" value="NZ_BAAATG010000029.1"/>
</dbReference>
<evidence type="ECO:0000256" key="1">
    <source>
        <dbReference type="SAM" id="Phobius"/>
    </source>
</evidence>
<organism evidence="2 3">
    <name type="scientific">Streptomyces atrovirens</name>
    <dbReference type="NCBI Taxonomy" id="285556"/>
    <lineage>
        <taxon>Bacteria</taxon>
        <taxon>Bacillati</taxon>
        <taxon>Actinomycetota</taxon>
        <taxon>Actinomycetes</taxon>
        <taxon>Kitasatosporales</taxon>
        <taxon>Streptomycetaceae</taxon>
        <taxon>Streptomyces</taxon>
    </lineage>
</organism>
<feature type="transmembrane region" description="Helical" evidence="1">
    <location>
        <begin position="52"/>
        <end position="73"/>
    </location>
</feature>
<feature type="transmembrane region" description="Helical" evidence="1">
    <location>
        <begin position="93"/>
        <end position="113"/>
    </location>
</feature>